<dbReference type="PANTHER" id="PTHR22930:SF221">
    <property type="entry name" value="NUCLEASE HARBI1"/>
    <property type="match status" value="1"/>
</dbReference>
<feature type="domain" description="DUF8040" evidence="10">
    <location>
        <begin position="159"/>
        <end position="214"/>
    </location>
</feature>
<keyword evidence="7" id="KW-0539">Nucleus</keyword>
<dbReference type="GO" id="GO:0005634">
    <property type="term" value="C:nucleus"/>
    <property type="evidence" value="ECO:0007669"/>
    <property type="project" value="UniProtKB-SubCell"/>
</dbReference>
<dbReference type="Proteomes" id="UP001341281">
    <property type="component" value="Chromosome 06"/>
</dbReference>
<keyword evidence="12" id="KW-1185">Reference proteome</keyword>
<keyword evidence="4" id="KW-0540">Nuclease</keyword>
<comment type="similarity">
    <text evidence="3">Belongs to the HARBI1 family.</text>
</comment>
<feature type="region of interest" description="Disordered" evidence="8">
    <location>
        <begin position="52"/>
        <end position="86"/>
    </location>
</feature>
<dbReference type="GO" id="GO:0046872">
    <property type="term" value="F:metal ion binding"/>
    <property type="evidence" value="ECO:0007669"/>
    <property type="project" value="UniProtKB-KW"/>
</dbReference>
<evidence type="ECO:0000313" key="12">
    <source>
        <dbReference type="Proteomes" id="UP001341281"/>
    </source>
</evidence>
<evidence type="ECO:0000259" key="10">
    <source>
        <dbReference type="Pfam" id="PF26138"/>
    </source>
</evidence>
<keyword evidence="6" id="KW-0378">Hydrolase</keyword>
<evidence type="ECO:0000313" key="11">
    <source>
        <dbReference type="EMBL" id="WVZ81621.1"/>
    </source>
</evidence>
<evidence type="ECO:0000256" key="7">
    <source>
        <dbReference type="ARBA" id="ARBA00023242"/>
    </source>
</evidence>
<dbReference type="Pfam" id="PF13359">
    <property type="entry name" value="DDE_Tnp_4"/>
    <property type="match status" value="1"/>
</dbReference>
<evidence type="ECO:0000256" key="8">
    <source>
        <dbReference type="SAM" id="MobiDB-lite"/>
    </source>
</evidence>
<sequence>MPSCITFRSSPLENKEQMRIMFDAIAVTNESSFVPSSGVGDEGGDVHLERDRVYEDKSDGEKARGASVTPISGKRPAPCSPKGKKKKNFRDQCMKRLVEAYEMKAQSSKHSATSQVVDHVRNEISSLLDQVIEDGAEEGSDEHYYTTPLLKKKDNREVNHYGLKSSRKMCCKEALGMFLWACSTPQSFRQIKNKFGHSLEIISREFTDVLDSVTRDCIGAIDSTNIPVTVPATEQPKYIGRHGYPSQNVMAVCDFDMRFTFVVTGWPGSVHDTRVLLDTLLTYKEQFLTLLMYYLVDSGYPNRKGFLAPSRDKDITFLNGTWSPTTRIERSVQSCTFIPSNLEC</sequence>
<evidence type="ECO:0000256" key="6">
    <source>
        <dbReference type="ARBA" id="ARBA00022801"/>
    </source>
</evidence>
<feature type="domain" description="DDE Tnp4" evidence="9">
    <location>
        <begin position="221"/>
        <end position="312"/>
    </location>
</feature>
<reference evidence="11 12" key="1">
    <citation type="submission" date="2024-02" db="EMBL/GenBank/DDBJ databases">
        <title>High-quality chromosome-scale genome assembly of Pensacola bahiagrass (Paspalum notatum Flugge var. saurae).</title>
        <authorList>
            <person name="Vega J.M."/>
            <person name="Podio M."/>
            <person name="Orjuela J."/>
            <person name="Siena L.A."/>
            <person name="Pessino S.C."/>
            <person name="Combes M.C."/>
            <person name="Mariac C."/>
            <person name="Albertini E."/>
            <person name="Pupilli F."/>
            <person name="Ortiz J.P.A."/>
            <person name="Leblanc O."/>
        </authorList>
    </citation>
    <scope>NUCLEOTIDE SEQUENCE [LARGE SCALE GENOMIC DNA]</scope>
    <source>
        <strain evidence="11">R1</strain>
        <tissue evidence="11">Leaf</tissue>
    </source>
</reference>
<dbReference type="EMBL" id="CP144750">
    <property type="protein sequence ID" value="WVZ81621.1"/>
    <property type="molecule type" value="Genomic_DNA"/>
</dbReference>
<comment type="subcellular location">
    <subcellularLocation>
        <location evidence="2">Nucleus</location>
    </subcellularLocation>
</comment>
<evidence type="ECO:0000259" key="9">
    <source>
        <dbReference type="Pfam" id="PF13359"/>
    </source>
</evidence>
<keyword evidence="5" id="KW-0479">Metal-binding</keyword>
<evidence type="ECO:0000256" key="1">
    <source>
        <dbReference type="ARBA" id="ARBA00001968"/>
    </source>
</evidence>
<dbReference type="Pfam" id="PF26138">
    <property type="entry name" value="DUF8040"/>
    <property type="match status" value="1"/>
</dbReference>
<evidence type="ECO:0000256" key="3">
    <source>
        <dbReference type="ARBA" id="ARBA00006958"/>
    </source>
</evidence>
<proteinExistence type="inferred from homology"/>
<comment type="cofactor">
    <cofactor evidence="1">
        <name>a divalent metal cation</name>
        <dbReference type="ChEBI" id="CHEBI:60240"/>
    </cofactor>
</comment>
<protein>
    <recommendedName>
        <fullName evidence="13">Transposase</fullName>
    </recommendedName>
</protein>
<dbReference type="PANTHER" id="PTHR22930">
    <property type="match status" value="1"/>
</dbReference>
<evidence type="ECO:0000256" key="2">
    <source>
        <dbReference type="ARBA" id="ARBA00004123"/>
    </source>
</evidence>
<dbReference type="InterPro" id="IPR027806">
    <property type="entry name" value="HARBI1_dom"/>
</dbReference>
<accession>A0AAQ3X1K2</accession>
<dbReference type="InterPro" id="IPR058353">
    <property type="entry name" value="DUF8040"/>
</dbReference>
<dbReference type="AlphaFoldDB" id="A0AAQ3X1K2"/>
<dbReference type="GO" id="GO:0004518">
    <property type="term" value="F:nuclease activity"/>
    <property type="evidence" value="ECO:0007669"/>
    <property type="project" value="UniProtKB-KW"/>
</dbReference>
<dbReference type="GO" id="GO:0016787">
    <property type="term" value="F:hydrolase activity"/>
    <property type="evidence" value="ECO:0007669"/>
    <property type="project" value="UniProtKB-KW"/>
</dbReference>
<dbReference type="InterPro" id="IPR045249">
    <property type="entry name" value="HARBI1-like"/>
</dbReference>
<gene>
    <name evidence="11" type="ORF">U9M48_028976</name>
</gene>
<evidence type="ECO:0000256" key="4">
    <source>
        <dbReference type="ARBA" id="ARBA00022722"/>
    </source>
</evidence>
<evidence type="ECO:0008006" key="13">
    <source>
        <dbReference type="Google" id="ProtNLM"/>
    </source>
</evidence>
<evidence type="ECO:0000256" key="5">
    <source>
        <dbReference type="ARBA" id="ARBA00022723"/>
    </source>
</evidence>
<name>A0AAQ3X1K2_PASNO</name>
<feature type="compositionally biased region" description="Basic and acidic residues" evidence="8">
    <location>
        <begin position="52"/>
        <end position="64"/>
    </location>
</feature>
<organism evidence="11 12">
    <name type="scientific">Paspalum notatum var. saurae</name>
    <dbReference type="NCBI Taxonomy" id="547442"/>
    <lineage>
        <taxon>Eukaryota</taxon>
        <taxon>Viridiplantae</taxon>
        <taxon>Streptophyta</taxon>
        <taxon>Embryophyta</taxon>
        <taxon>Tracheophyta</taxon>
        <taxon>Spermatophyta</taxon>
        <taxon>Magnoliopsida</taxon>
        <taxon>Liliopsida</taxon>
        <taxon>Poales</taxon>
        <taxon>Poaceae</taxon>
        <taxon>PACMAD clade</taxon>
        <taxon>Panicoideae</taxon>
        <taxon>Andropogonodae</taxon>
        <taxon>Paspaleae</taxon>
        <taxon>Paspalinae</taxon>
        <taxon>Paspalum</taxon>
    </lineage>
</organism>